<organism evidence="2 3">
    <name type="scientific">Candidatus Uhrbacteria bacterium RIFCSPHIGHO2_12_FULL_54_23</name>
    <dbReference type="NCBI Taxonomy" id="1802397"/>
    <lineage>
        <taxon>Bacteria</taxon>
        <taxon>Candidatus Uhriibacteriota</taxon>
    </lineage>
</organism>
<dbReference type="SUPFAM" id="SSF52374">
    <property type="entry name" value="Nucleotidylyl transferase"/>
    <property type="match status" value="1"/>
</dbReference>
<sequence length="78" mass="9175">MIEDSFNVIHTGHLQFFTEAKKRCDVLVVLVERPQSIRQSKGYGNVDGKKPLIGLGDKLRTLKNFQEYSVNWLDFRYW</sequence>
<dbReference type="GO" id="GO:0003824">
    <property type="term" value="F:catalytic activity"/>
    <property type="evidence" value="ECO:0007669"/>
    <property type="project" value="InterPro"/>
</dbReference>
<dbReference type="InterPro" id="IPR014729">
    <property type="entry name" value="Rossmann-like_a/b/a_fold"/>
</dbReference>
<evidence type="ECO:0000313" key="2">
    <source>
        <dbReference type="EMBL" id="OGL78058.1"/>
    </source>
</evidence>
<name>A0A1F7UK21_9BACT</name>
<gene>
    <name evidence="2" type="ORF">A3J43_01195</name>
</gene>
<reference evidence="2 3" key="1">
    <citation type="journal article" date="2016" name="Nat. Commun.">
        <title>Thousands of microbial genomes shed light on interconnected biogeochemical processes in an aquifer system.</title>
        <authorList>
            <person name="Anantharaman K."/>
            <person name="Brown C.T."/>
            <person name="Hug L.A."/>
            <person name="Sharon I."/>
            <person name="Castelle C.J."/>
            <person name="Probst A.J."/>
            <person name="Thomas B.C."/>
            <person name="Singh A."/>
            <person name="Wilkins M.J."/>
            <person name="Karaoz U."/>
            <person name="Brodie E.L."/>
            <person name="Williams K.H."/>
            <person name="Hubbard S.S."/>
            <person name="Banfield J.F."/>
        </authorList>
    </citation>
    <scope>NUCLEOTIDE SEQUENCE [LARGE SCALE GENOMIC DNA]</scope>
</reference>
<accession>A0A1F7UK21</accession>
<evidence type="ECO:0000313" key="3">
    <source>
        <dbReference type="Proteomes" id="UP000176604"/>
    </source>
</evidence>
<dbReference type="Pfam" id="PF01467">
    <property type="entry name" value="CTP_transf_like"/>
    <property type="match status" value="1"/>
</dbReference>
<dbReference type="Gene3D" id="3.40.50.620">
    <property type="entry name" value="HUPs"/>
    <property type="match status" value="1"/>
</dbReference>
<evidence type="ECO:0000259" key="1">
    <source>
        <dbReference type="Pfam" id="PF01467"/>
    </source>
</evidence>
<dbReference type="EMBL" id="MGEF01000040">
    <property type="protein sequence ID" value="OGL78058.1"/>
    <property type="molecule type" value="Genomic_DNA"/>
</dbReference>
<protein>
    <recommendedName>
        <fullName evidence="1">Cytidyltransferase-like domain-containing protein</fullName>
    </recommendedName>
</protein>
<dbReference type="Proteomes" id="UP000176604">
    <property type="component" value="Unassembled WGS sequence"/>
</dbReference>
<comment type="caution">
    <text evidence="2">The sequence shown here is derived from an EMBL/GenBank/DDBJ whole genome shotgun (WGS) entry which is preliminary data.</text>
</comment>
<feature type="domain" description="Cytidyltransferase-like" evidence="1">
    <location>
        <begin position="5"/>
        <end position="77"/>
    </location>
</feature>
<dbReference type="STRING" id="1802397.A3J43_01195"/>
<dbReference type="InterPro" id="IPR004821">
    <property type="entry name" value="Cyt_trans-like"/>
</dbReference>
<dbReference type="AlphaFoldDB" id="A0A1F7UK21"/>
<proteinExistence type="predicted"/>